<accession>A0A073HWZ4</accession>
<keyword evidence="3" id="KW-1185">Reference proteome</keyword>
<feature type="signal peptide" evidence="1">
    <location>
        <begin position="1"/>
        <end position="17"/>
    </location>
</feature>
<gene>
    <name evidence="2" type="ORF">OXYTRIMIC_350</name>
</gene>
<dbReference type="EMBL" id="ARYC01018263">
    <property type="protein sequence ID" value="KEJ82493.1"/>
    <property type="molecule type" value="Genomic_DNA"/>
</dbReference>
<keyword evidence="1" id="KW-0732">Signal</keyword>
<dbReference type="AlphaFoldDB" id="A0A073HWZ4"/>
<reference evidence="3" key="1">
    <citation type="journal article" date="2014" name="Cell">
        <title>The Architecture of a Scrambled Genome Reveals Massive Levels of Genomic Rearrangement during Development.</title>
        <authorList>
            <person name="Chen X."/>
            <person name="Bracht J.R."/>
            <person name="Goldman A.D."/>
            <person name="Dolzhenko E."/>
            <person name="Clay D.M."/>
            <person name="Swart E.C."/>
            <person name="Perlman D.H."/>
            <person name="Doak T.G."/>
            <person name="Stuart A."/>
            <person name="Amemiya C.T."/>
            <person name="Sebra R.P."/>
            <person name="Landweber L.F."/>
        </authorList>
    </citation>
    <scope>NUCLEOTIDE SEQUENCE [LARGE SCALE GENOMIC DNA]</scope>
    <source>
        <strain evidence="3">JRB310</strain>
    </source>
</reference>
<name>A0A073HWZ4_9SPIT</name>
<organism evidence="2 3">
    <name type="scientific">Oxytricha trifallax</name>
    <dbReference type="NCBI Taxonomy" id="1172189"/>
    <lineage>
        <taxon>Eukaryota</taxon>
        <taxon>Sar</taxon>
        <taxon>Alveolata</taxon>
        <taxon>Ciliophora</taxon>
        <taxon>Intramacronucleata</taxon>
        <taxon>Spirotrichea</taxon>
        <taxon>Stichotrichia</taxon>
        <taxon>Sporadotrichida</taxon>
        <taxon>Oxytrichidae</taxon>
        <taxon>Oxytrichinae</taxon>
        <taxon>Oxytricha</taxon>
    </lineage>
</organism>
<evidence type="ECO:0000313" key="3">
    <source>
        <dbReference type="Proteomes" id="UP000053232"/>
    </source>
</evidence>
<sequence>MIITIILIITYQCGCRTRSNNENGSCWSDARDMALRNKLTTPNQLSAPKSQVSTQGVVVGLHTLAQVCGSTIKLKSYPTIKETQRVVVRTKDDYMQGEQTSYYNSKYDQEIIQENQTILMTREES</sequence>
<protein>
    <submittedName>
        <fullName evidence="2">Uncharacterized protein</fullName>
    </submittedName>
</protein>
<comment type="caution">
    <text evidence="2">The sequence shown here is derived from an EMBL/GenBank/DDBJ whole genome shotgun (WGS) entry which is preliminary data.</text>
</comment>
<evidence type="ECO:0000256" key="1">
    <source>
        <dbReference type="SAM" id="SignalP"/>
    </source>
</evidence>
<dbReference type="Proteomes" id="UP000053232">
    <property type="component" value="Unassembled WGS sequence"/>
</dbReference>
<feature type="chain" id="PRO_5001690782" evidence="1">
    <location>
        <begin position="18"/>
        <end position="125"/>
    </location>
</feature>
<evidence type="ECO:0000313" key="2">
    <source>
        <dbReference type="EMBL" id="KEJ82493.1"/>
    </source>
</evidence>
<proteinExistence type="predicted"/>